<evidence type="ECO:0000313" key="3">
    <source>
        <dbReference type="EnsemblMetazoa" id="tetur16g01750.1"/>
    </source>
</evidence>
<dbReference type="EnsemblMetazoa" id="tetur16g01750.1">
    <property type="protein sequence ID" value="tetur16g01750.1"/>
    <property type="gene ID" value="tetur16g01750"/>
</dbReference>
<feature type="compositionally biased region" description="Basic and acidic residues" evidence="1">
    <location>
        <begin position="209"/>
        <end position="234"/>
    </location>
</feature>
<accession>T1KNP8</accession>
<feature type="region of interest" description="Disordered" evidence="1">
    <location>
        <begin position="153"/>
        <end position="268"/>
    </location>
</feature>
<proteinExistence type="predicted"/>
<organism evidence="3 4">
    <name type="scientific">Tetranychus urticae</name>
    <name type="common">Two-spotted spider mite</name>
    <dbReference type="NCBI Taxonomy" id="32264"/>
    <lineage>
        <taxon>Eukaryota</taxon>
        <taxon>Metazoa</taxon>
        <taxon>Ecdysozoa</taxon>
        <taxon>Arthropoda</taxon>
        <taxon>Chelicerata</taxon>
        <taxon>Arachnida</taxon>
        <taxon>Acari</taxon>
        <taxon>Acariformes</taxon>
        <taxon>Trombidiformes</taxon>
        <taxon>Prostigmata</taxon>
        <taxon>Eleutherengona</taxon>
        <taxon>Raphignathae</taxon>
        <taxon>Tetranychoidea</taxon>
        <taxon>Tetranychidae</taxon>
        <taxon>Tetranychus</taxon>
    </lineage>
</organism>
<name>T1KNP8_TETUR</name>
<feature type="compositionally biased region" description="Acidic residues" evidence="1">
    <location>
        <begin position="187"/>
        <end position="208"/>
    </location>
</feature>
<protein>
    <submittedName>
        <fullName evidence="3">Uncharacterized protein</fullName>
    </submittedName>
</protein>
<keyword evidence="2" id="KW-0812">Transmembrane</keyword>
<feature type="transmembrane region" description="Helical" evidence="2">
    <location>
        <begin position="6"/>
        <end position="32"/>
    </location>
</feature>
<reference evidence="4" key="1">
    <citation type="submission" date="2011-08" db="EMBL/GenBank/DDBJ databases">
        <authorList>
            <person name="Rombauts S."/>
        </authorList>
    </citation>
    <scope>NUCLEOTIDE SEQUENCE</scope>
    <source>
        <strain evidence="4">London</strain>
    </source>
</reference>
<keyword evidence="2" id="KW-1133">Transmembrane helix</keyword>
<feature type="transmembrane region" description="Helical" evidence="2">
    <location>
        <begin position="105"/>
        <end position="125"/>
    </location>
</feature>
<reference evidence="3" key="2">
    <citation type="submission" date="2015-06" db="UniProtKB">
        <authorList>
            <consortium name="EnsemblMetazoa"/>
        </authorList>
    </citation>
    <scope>IDENTIFICATION</scope>
</reference>
<evidence type="ECO:0000313" key="4">
    <source>
        <dbReference type="Proteomes" id="UP000015104"/>
    </source>
</evidence>
<keyword evidence="4" id="KW-1185">Reference proteome</keyword>
<keyword evidence="2" id="KW-0472">Membrane</keyword>
<sequence>MSARFFKIVLLIDNLLLIFLTILGIALSILFIGPQLITDFSVALGVLSFSYVATGFFFVLASFCFIGIVYSHLVCLHFTAALILCAPLALSVWLVVKEFLFSQDVNYYIVGVCIVYGLLWFVQVICELCLGCYICCQPESLDELDKEKGEMKKLGNEEGTDEEKEKLVILGNEPIPPKRTTTLEGVKEEENEPNPEEEDDVPEEEENEHDYRDNISPGDRPRSVIHDQDVRPIDDDPEISPSPPGGKPGHPTELQLETIPEEKQRLLA</sequence>
<dbReference type="HOGENOM" id="CLU_1039481_0_0_1"/>
<dbReference type="EMBL" id="CAEY01000277">
    <property type="status" value="NOT_ANNOTATED_CDS"/>
    <property type="molecule type" value="Genomic_DNA"/>
</dbReference>
<evidence type="ECO:0000256" key="2">
    <source>
        <dbReference type="SAM" id="Phobius"/>
    </source>
</evidence>
<feature type="transmembrane region" description="Helical" evidence="2">
    <location>
        <begin position="44"/>
        <end position="70"/>
    </location>
</feature>
<dbReference type="Proteomes" id="UP000015104">
    <property type="component" value="Unassembled WGS sequence"/>
</dbReference>
<evidence type="ECO:0000256" key="1">
    <source>
        <dbReference type="SAM" id="MobiDB-lite"/>
    </source>
</evidence>
<feature type="transmembrane region" description="Helical" evidence="2">
    <location>
        <begin position="76"/>
        <end position="96"/>
    </location>
</feature>
<dbReference type="AlphaFoldDB" id="T1KNP8"/>